<dbReference type="Pfam" id="PF13649">
    <property type="entry name" value="Methyltransf_25"/>
    <property type="match status" value="1"/>
</dbReference>
<feature type="domain" description="Methyltransferase" evidence="3">
    <location>
        <begin position="40"/>
        <end position="133"/>
    </location>
</feature>
<dbReference type="Gene3D" id="3.40.50.150">
    <property type="entry name" value="Vaccinia Virus protein VP39"/>
    <property type="match status" value="1"/>
</dbReference>
<evidence type="ECO:0000256" key="2">
    <source>
        <dbReference type="ARBA" id="ARBA00022679"/>
    </source>
</evidence>
<dbReference type="AlphaFoldDB" id="B8GK15"/>
<evidence type="ECO:0000256" key="1">
    <source>
        <dbReference type="ARBA" id="ARBA00022603"/>
    </source>
</evidence>
<dbReference type="Proteomes" id="UP000002457">
    <property type="component" value="Chromosome"/>
</dbReference>
<accession>B8GK15</accession>
<keyword evidence="5" id="KW-1185">Reference proteome</keyword>
<dbReference type="InterPro" id="IPR029063">
    <property type="entry name" value="SAM-dependent_MTases_sf"/>
</dbReference>
<dbReference type="GeneID" id="7270325"/>
<dbReference type="RefSeq" id="WP_012618405.1">
    <property type="nucleotide sequence ID" value="NC_011832.1"/>
</dbReference>
<evidence type="ECO:0000313" key="5">
    <source>
        <dbReference type="Proteomes" id="UP000002457"/>
    </source>
</evidence>
<dbReference type="STRING" id="521011.Mpal_1779"/>
<dbReference type="HOGENOM" id="CLU_091228_0_0_2"/>
<dbReference type="InterPro" id="IPR041698">
    <property type="entry name" value="Methyltransf_25"/>
</dbReference>
<dbReference type="CDD" id="cd02440">
    <property type="entry name" value="AdoMet_MTases"/>
    <property type="match status" value="1"/>
</dbReference>
<reference evidence="4 5" key="1">
    <citation type="journal article" date="2015" name="Genome Announc.">
        <title>Complete Genome Sequence of Methanosphaerula palustris E1-9CT, a Hydrogenotrophic Methanogen Isolated from a Minerotrophic Fen Peatland.</title>
        <authorList>
            <person name="Cadillo-Quiroz H."/>
            <person name="Browne P."/>
            <person name="Kyrpides N."/>
            <person name="Woyke T."/>
            <person name="Goodwin L."/>
            <person name="Detter C."/>
            <person name="Yavitt J.B."/>
            <person name="Zinder S.H."/>
        </authorList>
    </citation>
    <scope>NUCLEOTIDE SEQUENCE [LARGE SCALE GENOMIC DNA]</scope>
    <source>
        <strain evidence="5">ATCC BAA-1556 / DSM 19958 / E1-9c</strain>
    </source>
</reference>
<gene>
    <name evidence="4" type="ordered locus">Mpal_1779</name>
</gene>
<dbReference type="PANTHER" id="PTHR22809:SF5">
    <property type="entry name" value="TRNA N(3)-METHYLCYTIDINE METHYLTRANSFERASE METTL6"/>
    <property type="match status" value="1"/>
</dbReference>
<keyword evidence="1 4" id="KW-0489">Methyltransferase</keyword>
<evidence type="ECO:0000259" key="3">
    <source>
        <dbReference type="Pfam" id="PF13649"/>
    </source>
</evidence>
<dbReference type="SUPFAM" id="SSF53335">
    <property type="entry name" value="S-adenosyl-L-methionine-dependent methyltransferases"/>
    <property type="match status" value="1"/>
</dbReference>
<evidence type="ECO:0000313" key="4">
    <source>
        <dbReference type="EMBL" id="ACL17086.1"/>
    </source>
</evidence>
<keyword evidence="2 4" id="KW-0808">Transferase</keyword>
<name>B8GK15_METPE</name>
<dbReference type="KEGG" id="mpl:Mpal_1779"/>
<dbReference type="GO" id="GO:0140640">
    <property type="term" value="F:catalytic activity, acting on a nucleic acid"/>
    <property type="evidence" value="ECO:0007669"/>
    <property type="project" value="UniProtKB-ARBA"/>
</dbReference>
<sequence length="212" mass="23130">MVKEMLTRSGVAWDREYQCKGRLWGGTPQGIPPFLGGMKVLEVGCGDGKNLAALATRGVEITAFDLSPSAISLAQVQVRQGLRADLLVADGRSLPFRAGSFDAVILYHVAGHLRSGDRAVLAAACRDVIRSGGDLFFRGFSCEDLRAGKGARVEEDTYLRGNGILTHYFMEEEVASLFSGMIPRFVTTHRWTMPVRGEPLVRAEVLATFQKP</sequence>
<dbReference type="GO" id="GO:0008168">
    <property type="term" value="F:methyltransferase activity"/>
    <property type="evidence" value="ECO:0007669"/>
    <property type="project" value="UniProtKB-KW"/>
</dbReference>
<dbReference type="PANTHER" id="PTHR22809">
    <property type="entry name" value="METHYLTRANSFERASE-RELATED"/>
    <property type="match status" value="1"/>
</dbReference>
<dbReference type="eggNOG" id="arCOG04989">
    <property type="taxonomic scope" value="Archaea"/>
</dbReference>
<protein>
    <submittedName>
        <fullName evidence="4">Methyltransferase type 11</fullName>
    </submittedName>
</protein>
<dbReference type="InterPro" id="IPR026113">
    <property type="entry name" value="METTL2/6/8-like"/>
</dbReference>
<dbReference type="EMBL" id="CP001338">
    <property type="protein sequence ID" value="ACL17086.1"/>
    <property type="molecule type" value="Genomic_DNA"/>
</dbReference>
<proteinExistence type="predicted"/>
<organism evidence="4 5">
    <name type="scientific">Methanosphaerula palustris (strain ATCC BAA-1556 / DSM 19958 / E1-9c)</name>
    <dbReference type="NCBI Taxonomy" id="521011"/>
    <lineage>
        <taxon>Archaea</taxon>
        <taxon>Methanobacteriati</taxon>
        <taxon>Methanobacteriota</taxon>
        <taxon>Stenosarchaea group</taxon>
        <taxon>Methanomicrobia</taxon>
        <taxon>Methanomicrobiales</taxon>
        <taxon>Methanoregulaceae</taxon>
        <taxon>Methanosphaerula</taxon>
    </lineage>
</organism>
<dbReference type="GO" id="GO:0032259">
    <property type="term" value="P:methylation"/>
    <property type="evidence" value="ECO:0007669"/>
    <property type="project" value="UniProtKB-KW"/>
</dbReference>